<protein>
    <submittedName>
        <fullName evidence="2">DNA/RNA nuclease SfsA</fullName>
    </submittedName>
</protein>
<comment type="caution">
    <text evidence="2">The sequence shown here is derived from an EMBL/GenBank/DDBJ whole genome shotgun (WGS) entry which is preliminary data.</text>
</comment>
<sequence>MFVVKRPDVERFLPHRAVDSEFAELLARVRDTGVGVYAATTSFERR</sequence>
<organism evidence="2 3">
    <name type="scientific">Halogeometricum salsisoli</name>
    <dbReference type="NCBI Taxonomy" id="2950536"/>
    <lineage>
        <taxon>Archaea</taxon>
        <taxon>Methanobacteriati</taxon>
        <taxon>Methanobacteriota</taxon>
        <taxon>Stenosarchaea group</taxon>
        <taxon>Halobacteria</taxon>
        <taxon>Halobacteriales</taxon>
        <taxon>Haloferacaceae</taxon>
        <taxon>Halogeometricum</taxon>
    </lineage>
</organism>
<dbReference type="InterPro" id="IPR040452">
    <property type="entry name" value="SfsA_C"/>
</dbReference>
<reference evidence="2 3" key="1">
    <citation type="submission" date="2022-06" db="EMBL/GenBank/DDBJ databases">
        <title>Halogeometricum sp. a new haloarchaeum isolate from saline soil.</title>
        <authorList>
            <person name="Strakova D."/>
            <person name="Galisteo C."/>
            <person name="Sanchez-Porro C."/>
            <person name="Ventosa A."/>
        </authorList>
    </citation>
    <scope>NUCLEOTIDE SEQUENCE [LARGE SCALE GENOMIC DNA]</scope>
    <source>
        <strain evidence="2 3">S1BR25-6</strain>
    </source>
</reference>
<dbReference type="Gene3D" id="3.40.1350.60">
    <property type="match status" value="1"/>
</dbReference>
<keyword evidence="3" id="KW-1185">Reference proteome</keyword>
<evidence type="ECO:0000259" key="1">
    <source>
        <dbReference type="Pfam" id="PF03749"/>
    </source>
</evidence>
<name>A0ABU2GLY5_9EURY</name>
<evidence type="ECO:0000313" key="3">
    <source>
        <dbReference type="Proteomes" id="UP001257060"/>
    </source>
</evidence>
<gene>
    <name evidence="2" type="ORF">NDI76_20245</name>
</gene>
<proteinExistence type="predicted"/>
<feature type="domain" description="Sugar fermentation stimulation protein C-terminal" evidence="1">
    <location>
        <begin position="1"/>
        <end position="44"/>
    </location>
</feature>
<dbReference type="Pfam" id="PF03749">
    <property type="entry name" value="SfsA"/>
    <property type="match status" value="1"/>
</dbReference>
<evidence type="ECO:0000313" key="2">
    <source>
        <dbReference type="EMBL" id="MDS0301073.1"/>
    </source>
</evidence>
<accession>A0ABU2GLY5</accession>
<dbReference type="EMBL" id="JAMQOP010000005">
    <property type="protein sequence ID" value="MDS0301073.1"/>
    <property type="molecule type" value="Genomic_DNA"/>
</dbReference>
<dbReference type="Proteomes" id="UP001257060">
    <property type="component" value="Unassembled WGS sequence"/>
</dbReference>